<name>A0A9Q1KS91_9CARY</name>
<gene>
    <name evidence="1" type="ORF">Cgig2_011395</name>
</gene>
<sequence length="174" mass="19260">MRYWKLLSWSTCALVYVPYTGYTCIDLAKLLIMVGRKAQTPTICIPLPSSDKSQDPCIISHNECLGYGVRRTDGGVVETSDHSVGIDLDGLKSTAIKIQRKESTMVGGKTTLEVERFLTLQHGYDRGTSSTSNQKIPDPDIQVPPPPRGNISECAMFWFQIAAVLRMVIVLLQV</sequence>
<keyword evidence="2" id="KW-1185">Reference proteome</keyword>
<proteinExistence type="predicted"/>
<evidence type="ECO:0000313" key="1">
    <source>
        <dbReference type="EMBL" id="KAJ8448774.1"/>
    </source>
</evidence>
<comment type="caution">
    <text evidence="1">The sequence shown here is derived from an EMBL/GenBank/DDBJ whole genome shotgun (WGS) entry which is preliminary data.</text>
</comment>
<dbReference type="AlphaFoldDB" id="A0A9Q1KS91"/>
<accession>A0A9Q1KS91</accession>
<protein>
    <submittedName>
        <fullName evidence="1">Uncharacterized protein</fullName>
    </submittedName>
</protein>
<organism evidence="1 2">
    <name type="scientific">Carnegiea gigantea</name>
    <dbReference type="NCBI Taxonomy" id="171969"/>
    <lineage>
        <taxon>Eukaryota</taxon>
        <taxon>Viridiplantae</taxon>
        <taxon>Streptophyta</taxon>
        <taxon>Embryophyta</taxon>
        <taxon>Tracheophyta</taxon>
        <taxon>Spermatophyta</taxon>
        <taxon>Magnoliopsida</taxon>
        <taxon>eudicotyledons</taxon>
        <taxon>Gunneridae</taxon>
        <taxon>Pentapetalae</taxon>
        <taxon>Caryophyllales</taxon>
        <taxon>Cactineae</taxon>
        <taxon>Cactaceae</taxon>
        <taxon>Cactoideae</taxon>
        <taxon>Echinocereeae</taxon>
        <taxon>Carnegiea</taxon>
    </lineage>
</organism>
<reference evidence="1" key="1">
    <citation type="submission" date="2022-04" db="EMBL/GenBank/DDBJ databases">
        <title>Carnegiea gigantea Genome sequencing and assembly v2.</title>
        <authorList>
            <person name="Copetti D."/>
            <person name="Sanderson M.J."/>
            <person name="Burquez A."/>
            <person name="Wojciechowski M.F."/>
        </authorList>
    </citation>
    <scope>NUCLEOTIDE SEQUENCE</scope>
    <source>
        <strain evidence="1">SGP5-SGP5p</strain>
        <tissue evidence="1">Aerial part</tissue>
    </source>
</reference>
<evidence type="ECO:0000313" key="2">
    <source>
        <dbReference type="Proteomes" id="UP001153076"/>
    </source>
</evidence>
<dbReference type="EMBL" id="JAKOGI010000027">
    <property type="protein sequence ID" value="KAJ8448774.1"/>
    <property type="molecule type" value="Genomic_DNA"/>
</dbReference>
<dbReference type="Proteomes" id="UP001153076">
    <property type="component" value="Unassembled WGS sequence"/>
</dbReference>